<dbReference type="InterPro" id="IPR050870">
    <property type="entry name" value="FAST_kinase"/>
</dbReference>
<dbReference type="Proteomes" id="UP001381693">
    <property type="component" value="Unassembled WGS sequence"/>
</dbReference>
<dbReference type="InterPro" id="IPR010622">
    <property type="entry name" value="FAST_Leu-rich"/>
</dbReference>
<protein>
    <recommendedName>
        <fullName evidence="3">RAP domain-containing protein</fullName>
    </recommendedName>
</protein>
<evidence type="ECO:0000313" key="5">
    <source>
        <dbReference type="Proteomes" id="UP001381693"/>
    </source>
</evidence>
<dbReference type="PANTHER" id="PTHR21228:SF69">
    <property type="entry name" value="GH07286P"/>
    <property type="match status" value="1"/>
</dbReference>
<dbReference type="GO" id="GO:0005759">
    <property type="term" value="C:mitochondrial matrix"/>
    <property type="evidence" value="ECO:0007669"/>
    <property type="project" value="TreeGrafter"/>
</dbReference>
<dbReference type="PANTHER" id="PTHR21228">
    <property type="entry name" value="FAST LEU-RICH DOMAIN-CONTAINING"/>
    <property type="match status" value="1"/>
</dbReference>
<dbReference type="Pfam" id="PF06743">
    <property type="entry name" value="FAST_1"/>
    <property type="match status" value="1"/>
</dbReference>
<dbReference type="CDD" id="cd23739">
    <property type="entry name" value="TBRG4-like_N"/>
    <property type="match status" value="1"/>
</dbReference>
<sequence length="609" mass="69112">MFRTGRGIAATCFGGARARIKWTIQTEHPSLTFAAIATTSQKLQTEEDTLEDLKTKTNLANLKDVSTLLHSCVQHNSSARAYQVLQTLSDLVEVKKIDFKKDVEQDVNFSKLLSLIERKSSTSSPLIVLTGLKNLLQLGISPEAYVVQCAENHLLWNVRKVSVPVLLSIMLFQMNHQNTELQRKVLRETIETIQRRWVEIKGVRDIQIVYSHHTLFTLDFIGRIDDRTIELAEEMSYSELSAVFCSLGNTRRRATPVLRALAFHMAKQEDKLTPKQLSNMLFSMHLLSFPEQLLLEKIGKDLIPQVAAIDRSAIVGAVLFCMGQMRWRNTSLLEVLSEWVENNIQKCRTSDLVSIILTLACVSYTPTNAEALYKAVIPNLSISTVTRENVWLDVVWSLSILGRATTNHIASVLNPSFVSKTNSAAQHLRMGIKLKLLNVNTVARLMMPMYSGPFLDMTEFKDLIITQSRSEIMLKKHVQTMLHNFLPPPMYIRENIQTSLGIFVDNELTVDFRGKPIPIQEYSDNFGEWKDSKPLPEGASKIAMFVWDYKDYTIGSQELTGLNQFAVQVLEKTGHKVVQVPFFEYNMRAKSIKNIQYLESKIKESIGVL</sequence>
<proteinExistence type="predicted"/>
<reference evidence="4 5" key="1">
    <citation type="submission" date="2023-11" db="EMBL/GenBank/DDBJ databases">
        <title>Halocaridina rubra genome assembly.</title>
        <authorList>
            <person name="Smith C."/>
        </authorList>
    </citation>
    <scope>NUCLEOTIDE SEQUENCE [LARGE SCALE GENOMIC DNA]</scope>
    <source>
        <strain evidence="4">EP-1</strain>
        <tissue evidence="4">Whole</tissue>
    </source>
</reference>
<dbReference type="EMBL" id="JAXCGZ010006398">
    <property type="protein sequence ID" value="KAK7079787.1"/>
    <property type="molecule type" value="Genomic_DNA"/>
</dbReference>
<keyword evidence="5" id="KW-1185">Reference proteome</keyword>
<dbReference type="GO" id="GO:0000963">
    <property type="term" value="P:mitochondrial RNA processing"/>
    <property type="evidence" value="ECO:0007669"/>
    <property type="project" value="TreeGrafter"/>
</dbReference>
<accession>A0AAN8XAR7</accession>
<evidence type="ECO:0000313" key="4">
    <source>
        <dbReference type="EMBL" id="KAK7079787.1"/>
    </source>
</evidence>
<keyword evidence="2" id="KW-0496">Mitochondrion</keyword>
<dbReference type="Pfam" id="PF08368">
    <property type="entry name" value="FAST_2"/>
    <property type="match status" value="1"/>
</dbReference>
<comment type="subcellular location">
    <subcellularLocation>
        <location evidence="1">Mitochondrion</location>
    </subcellularLocation>
</comment>
<evidence type="ECO:0000259" key="3">
    <source>
        <dbReference type="PROSITE" id="PS51286"/>
    </source>
</evidence>
<organism evidence="4 5">
    <name type="scientific">Halocaridina rubra</name>
    <name type="common">Hawaiian red shrimp</name>
    <dbReference type="NCBI Taxonomy" id="373956"/>
    <lineage>
        <taxon>Eukaryota</taxon>
        <taxon>Metazoa</taxon>
        <taxon>Ecdysozoa</taxon>
        <taxon>Arthropoda</taxon>
        <taxon>Crustacea</taxon>
        <taxon>Multicrustacea</taxon>
        <taxon>Malacostraca</taxon>
        <taxon>Eumalacostraca</taxon>
        <taxon>Eucarida</taxon>
        <taxon>Decapoda</taxon>
        <taxon>Pleocyemata</taxon>
        <taxon>Caridea</taxon>
        <taxon>Atyoidea</taxon>
        <taxon>Atyidae</taxon>
        <taxon>Halocaridina</taxon>
    </lineage>
</organism>
<dbReference type="InterPro" id="IPR013584">
    <property type="entry name" value="RAP"/>
</dbReference>
<dbReference type="GO" id="GO:0035770">
    <property type="term" value="C:ribonucleoprotein granule"/>
    <property type="evidence" value="ECO:0007669"/>
    <property type="project" value="TreeGrafter"/>
</dbReference>
<evidence type="ECO:0000256" key="2">
    <source>
        <dbReference type="ARBA" id="ARBA00023128"/>
    </source>
</evidence>
<dbReference type="GO" id="GO:0003723">
    <property type="term" value="F:RNA binding"/>
    <property type="evidence" value="ECO:0007669"/>
    <property type="project" value="TreeGrafter"/>
</dbReference>
<dbReference type="GO" id="GO:0044528">
    <property type="term" value="P:regulation of mitochondrial mRNA stability"/>
    <property type="evidence" value="ECO:0007669"/>
    <property type="project" value="InterPro"/>
</dbReference>
<dbReference type="InterPro" id="IPR013579">
    <property type="entry name" value="FAST_2"/>
</dbReference>
<comment type="caution">
    <text evidence="4">The sequence shown here is derived from an EMBL/GenBank/DDBJ whole genome shotgun (WGS) entry which is preliminary data.</text>
</comment>
<dbReference type="PROSITE" id="PS51286">
    <property type="entry name" value="RAP"/>
    <property type="match status" value="1"/>
</dbReference>
<feature type="domain" description="RAP" evidence="3">
    <location>
        <begin position="542"/>
        <end position="600"/>
    </location>
</feature>
<evidence type="ECO:0000256" key="1">
    <source>
        <dbReference type="ARBA" id="ARBA00004173"/>
    </source>
</evidence>
<name>A0AAN8XAR7_HALRR</name>
<dbReference type="SMART" id="SM00952">
    <property type="entry name" value="RAP"/>
    <property type="match status" value="1"/>
</dbReference>
<gene>
    <name evidence="4" type="ORF">SK128_021714</name>
</gene>
<dbReference type="AlphaFoldDB" id="A0AAN8XAR7"/>